<proteinExistence type="predicted"/>
<evidence type="ECO:0000256" key="1">
    <source>
        <dbReference type="SAM" id="MobiDB-lite"/>
    </source>
</evidence>
<protein>
    <submittedName>
        <fullName evidence="2">Uncharacterized protein</fullName>
    </submittedName>
</protein>
<reference evidence="2 3" key="1">
    <citation type="submission" date="2019-07" db="EMBL/GenBank/DDBJ databases">
        <title>Whole genome shotgun sequence of Cellulomonas aerilata NBRC 106308.</title>
        <authorList>
            <person name="Hosoyama A."/>
            <person name="Uohara A."/>
            <person name="Ohji S."/>
            <person name="Ichikawa N."/>
        </authorList>
    </citation>
    <scope>NUCLEOTIDE SEQUENCE [LARGE SCALE GENOMIC DNA]</scope>
    <source>
        <strain evidence="2 3">NBRC 106308</strain>
    </source>
</reference>
<organism evidence="2 3">
    <name type="scientific">Cellulomonas aerilata</name>
    <dbReference type="NCBI Taxonomy" id="515326"/>
    <lineage>
        <taxon>Bacteria</taxon>
        <taxon>Bacillati</taxon>
        <taxon>Actinomycetota</taxon>
        <taxon>Actinomycetes</taxon>
        <taxon>Micrococcales</taxon>
        <taxon>Cellulomonadaceae</taxon>
        <taxon>Cellulomonas</taxon>
    </lineage>
</organism>
<gene>
    <name evidence="2" type="ORF">CAE01nite_30570</name>
</gene>
<dbReference type="AlphaFoldDB" id="A0A512DFW6"/>
<accession>A0A512DFW6</accession>
<sequence>MNDPGSHCGQVEQPSPEPVRRTAPPVTTMPICTTRFATRTARVQRRRPGHRGAGPAGPRGPGLTGAVSGVVGGVAAVPAGVLLTPPR</sequence>
<keyword evidence="3" id="KW-1185">Reference proteome</keyword>
<feature type="region of interest" description="Disordered" evidence="1">
    <location>
        <begin position="1"/>
        <end position="64"/>
    </location>
</feature>
<evidence type="ECO:0000313" key="3">
    <source>
        <dbReference type="Proteomes" id="UP000321181"/>
    </source>
</evidence>
<feature type="compositionally biased region" description="Gly residues" evidence="1">
    <location>
        <begin position="51"/>
        <end position="63"/>
    </location>
</feature>
<dbReference type="EMBL" id="BJYY01000019">
    <property type="protein sequence ID" value="GEO35332.1"/>
    <property type="molecule type" value="Genomic_DNA"/>
</dbReference>
<dbReference type="Proteomes" id="UP000321181">
    <property type="component" value="Unassembled WGS sequence"/>
</dbReference>
<comment type="caution">
    <text evidence="2">The sequence shown here is derived from an EMBL/GenBank/DDBJ whole genome shotgun (WGS) entry which is preliminary data.</text>
</comment>
<evidence type="ECO:0000313" key="2">
    <source>
        <dbReference type="EMBL" id="GEO35332.1"/>
    </source>
</evidence>
<name>A0A512DFW6_9CELL</name>